<name>A0A7X6SX38_9CORY</name>
<keyword evidence="1" id="KW-1133">Transmembrane helix</keyword>
<evidence type="ECO:0000256" key="1">
    <source>
        <dbReference type="SAM" id="Phobius"/>
    </source>
</evidence>
<feature type="transmembrane region" description="Helical" evidence="1">
    <location>
        <begin position="12"/>
        <end position="31"/>
    </location>
</feature>
<protein>
    <submittedName>
        <fullName evidence="2">Uncharacterized protein</fullName>
    </submittedName>
</protein>
<reference evidence="2 3" key="1">
    <citation type="journal article" date="2020" name="Biotechnol. Biofuels">
        <title>New insights from the biogas microbiome by comprehensive genome-resolved metagenomics of nearly 1600 species originating from multiple anaerobic digesters.</title>
        <authorList>
            <person name="Campanaro S."/>
            <person name="Treu L."/>
            <person name="Rodriguez-R L.M."/>
            <person name="Kovalovszki A."/>
            <person name="Ziels R.M."/>
            <person name="Maus I."/>
            <person name="Zhu X."/>
            <person name="Kougias P.G."/>
            <person name="Basile A."/>
            <person name="Luo G."/>
            <person name="Schluter A."/>
            <person name="Konstantinidis K.T."/>
            <person name="Angelidaki I."/>
        </authorList>
    </citation>
    <scope>NUCLEOTIDE SEQUENCE [LARGE SCALE GENOMIC DNA]</scope>
    <source>
        <strain evidence="2">AS15tlH2ME_198</strain>
    </source>
</reference>
<keyword evidence="1" id="KW-0472">Membrane</keyword>
<feature type="transmembrane region" description="Helical" evidence="1">
    <location>
        <begin position="66"/>
        <end position="87"/>
    </location>
</feature>
<proteinExistence type="predicted"/>
<gene>
    <name evidence="2" type="ORF">GX859_13145</name>
</gene>
<feature type="transmembrane region" description="Helical" evidence="1">
    <location>
        <begin position="93"/>
        <end position="115"/>
    </location>
</feature>
<accession>A0A7X6SX38</accession>
<dbReference type="EMBL" id="JAAZHI010000256">
    <property type="protein sequence ID" value="NLA57211.1"/>
    <property type="molecule type" value="Genomic_DNA"/>
</dbReference>
<sequence length="119" mass="12139">MDTRRLTGPIALRLWIVVLVAGAAGLGLLWLGAGVGMALVTIAVLSAPVALVSTVAFAFRRPALVLPRWLTVPGALGTVVGFGWLLVEPGAVPAVLALAVGVWLLVVGLISGVVVGRWA</sequence>
<keyword evidence="1" id="KW-0812">Transmembrane</keyword>
<organism evidence="2 3">
    <name type="scientific">Corynebacterium humireducens</name>
    <dbReference type="NCBI Taxonomy" id="1223514"/>
    <lineage>
        <taxon>Bacteria</taxon>
        <taxon>Bacillati</taxon>
        <taxon>Actinomycetota</taxon>
        <taxon>Actinomycetes</taxon>
        <taxon>Mycobacteriales</taxon>
        <taxon>Corynebacteriaceae</taxon>
        <taxon>Corynebacterium</taxon>
    </lineage>
</organism>
<evidence type="ECO:0000313" key="2">
    <source>
        <dbReference type="EMBL" id="NLA57211.1"/>
    </source>
</evidence>
<evidence type="ECO:0000313" key="3">
    <source>
        <dbReference type="Proteomes" id="UP000557899"/>
    </source>
</evidence>
<dbReference type="AlphaFoldDB" id="A0A7X6SX38"/>
<comment type="caution">
    <text evidence="2">The sequence shown here is derived from an EMBL/GenBank/DDBJ whole genome shotgun (WGS) entry which is preliminary data.</text>
</comment>
<feature type="transmembrane region" description="Helical" evidence="1">
    <location>
        <begin position="37"/>
        <end position="59"/>
    </location>
</feature>
<dbReference type="Proteomes" id="UP000557899">
    <property type="component" value="Unassembled WGS sequence"/>
</dbReference>